<sequence>MGQPRDRRPDALGDFCVLPDETLCSIIASLPPRTVGVLACVSSVFYIFCDEEPLWMDLCLDLYHGGYLDFEGSWRQSALIKLGYVEKGTRLVKPPMRFDGFSSMFLYKRWYRCNMALESFACDTGVIDRKKNLSLEEFRSKYDGKKPVLITDLTKDWPAQKTWNWPQLVDKYGDVGFKVSQAHGSRIKMKLKDYATYMACQHDEEPLYIFDAEFGESAPDMLEEYSIPPVFSEDLLAVLDKSVRPPFRWLVAGPARSGASWHVDPALTSAWNTLLSGRKRWALYPPGRVPPAVVVHVDLDDGSVNFDGPTSLQWWLEVYPTLRDEDKPLECTQLPGETISVPSGWWHCVLNIDDSVAVTQNYVNSSNLELVCLDMAPGFYHRGIARAGHLAIQGRQDKPAERIKSNEEFCANSVAFVEGNLCNANASELLGEKLGRDLNDPDGYVSYFDVDYLATHTEKESNHYISSTSKDGYLDRSELRHWLRQLWKLRPDLHVRLWKCACLAVDAESWLHRVIAICKTHNFSIPVDEEQLPIGNGSNPVYFVGDFVIKLCVEEGGPWVATDGLRTELQFYSLLNETGSPLKDTIPSLVASGIVLPDGKDYKVEPWNGYEDCSRVVEAHSVGMKRSRNISKLDKSRYRTNCSEAELAKVSIDDNAKDAEYNENQITGLNDETVFWPYIVHKRRDGTNMDRVMDMMTEGDYAAAAVFLGEQVRLLHSLPLPSTLSRTTWAQKISRLNGQGSTNSIETSVTLGHGIMVNGSVVKHCFDSSVSTDKANTVVGSEMFLQTGISTGDMDKKKELHADIPMEWHYFVGLMRQQRAKILERFEIWESLPPKLLEQLETYLPEDPAVLVGLQKVQCGSPRRVRPPVWLHMDIMADNIQMIPYSEDKQIPGLFDLSQLACVNKEIRNCRAMQPRYILDFGDVTLGDPLYEFLAMHVSVFKMEPLFMKIALMAYGLPLTIPNSTWNDSRKDYTRPSYRAMCYCLLHEHDAMGEILKEREDCRNVDSLEEMEEMLWGVLNEWNPEAPWKFDDVSE</sequence>
<dbReference type="PANTHER" id="PTHR12480">
    <property type="entry name" value="ARGININE DEMETHYLASE AND LYSYL-HYDROXYLASE JMJD"/>
    <property type="match status" value="1"/>
</dbReference>
<evidence type="ECO:0000313" key="8">
    <source>
        <dbReference type="EMBL" id="PNR45388.1"/>
    </source>
</evidence>
<dbReference type="Proteomes" id="UP000006727">
    <property type="component" value="Chromosome 11"/>
</dbReference>
<dbReference type="Pfam" id="PF13621">
    <property type="entry name" value="Cupin_8"/>
    <property type="match status" value="1"/>
</dbReference>
<dbReference type="Gene3D" id="2.60.120.650">
    <property type="entry name" value="Cupin"/>
    <property type="match status" value="1"/>
</dbReference>
<dbReference type="PaxDb" id="3218-PP1S80_86V6.1"/>
<dbReference type="SMART" id="SM00558">
    <property type="entry name" value="JmjC"/>
    <property type="match status" value="1"/>
</dbReference>
<dbReference type="RefSeq" id="XP_024388877.1">
    <property type="nucleotide sequence ID" value="XM_024533109.2"/>
</dbReference>
<dbReference type="GO" id="GO:0005634">
    <property type="term" value="C:nucleus"/>
    <property type="evidence" value="ECO:0007669"/>
    <property type="project" value="UniProtKB-SubCell"/>
</dbReference>
<dbReference type="EMBL" id="ABEU02000011">
    <property type="protein sequence ID" value="PNR45388.1"/>
    <property type="molecule type" value="Genomic_DNA"/>
</dbReference>
<dbReference type="Pfam" id="PF12937">
    <property type="entry name" value="F-box-like"/>
    <property type="match status" value="1"/>
</dbReference>
<dbReference type="OrthoDB" id="424465at2759"/>
<comment type="similarity">
    <text evidence="2">Belongs to the JARID1 histone demethylase family.</text>
</comment>
<dbReference type="Gramene" id="Pp3c11_17580V3.1">
    <property type="protein sequence ID" value="Pp3c11_17580V3.1"/>
    <property type="gene ID" value="Pp3c11_17580"/>
</dbReference>
<evidence type="ECO:0000256" key="2">
    <source>
        <dbReference type="ARBA" id="ARBA00006801"/>
    </source>
</evidence>
<keyword evidence="10" id="KW-1185">Reference proteome</keyword>
<keyword evidence="6" id="KW-0539">Nucleus</keyword>
<dbReference type="STRING" id="3218.A0A2K1JV27"/>
<evidence type="ECO:0000256" key="3">
    <source>
        <dbReference type="ARBA" id="ARBA00022723"/>
    </source>
</evidence>
<reference evidence="9" key="3">
    <citation type="submission" date="2020-12" db="UniProtKB">
        <authorList>
            <consortium name="EnsemblPlants"/>
        </authorList>
    </citation>
    <scope>IDENTIFICATION</scope>
</reference>
<evidence type="ECO:0000313" key="9">
    <source>
        <dbReference type="EnsemblPlants" id="Pp3c11_17580V3.1"/>
    </source>
</evidence>
<evidence type="ECO:0000256" key="6">
    <source>
        <dbReference type="ARBA" id="ARBA00023242"/>
    </source>
</evidence>
<dbReference type="Gene3D" id="1.20.1280.50">
    <property type="match status" value="1"/>
</dbReference>
<dbReference type="FunCoup" id="A0A2K1JV27">
    <property type="interactions" value="1146"/>
</dbReference>
<protein>
    <recommendedName>
        <fullName evidence="7">JmjC domain-containing protein</fullName>
    </recommendedName>
</protein>
<dbReference type="InterPro" id="IPR001810">
    <property type="entry name" value="F-box_dom"/>
</dbReference>
<keyword evidence="4" id="KW-0560">Oxidoreductase</keyword>
<feature type="domain" description="JmjC" evidence="7">
    <location>
        <begin position="216"/>
        <end position="379"/>
    </location>
</feature>
<gene>
    <name evidence="9" type="primary">LOC112288663</name>
    <name evidence="8" type="ORF">PHYPA_015159</name>
</gene>
<evidence type="ECO:0000259" key="7">
    <source>
        <dbReference type="PROSITE" id="PS51184"/>
    </source>
</evidence>
<dbReference type="GeneID" id="112288663"/>
<reference evidence="8 10" key="1">
    <citation type="journal article" date="2008" name="Science">
        <title>The Physcomitrella genome reveals evolutionary insights into the conquest of land by plants.</title>
        <authorList>
            <person name="Rensing S."/>
            <person name="Lang D."/>
            <person name="Zimmer A."/>
            <person name="Terry A."/>
            <person name="Salamov A."/>
            <person name="Shapiro H."/>
            <person name="Nishiyama T."/>
            <person name="Perroud P.-F."/>
            <person name="Lindquist E."/>
            <person name="Kamisugi Y."/>
            <person name="Tanahashi T."/>
            <person name="Sakakibara K."/>
            <person name="Fujita T."/>
            <person name="Oishi K."/>
            <person name="Shin-I T."/>
            <person name="Kuroki Y."/>
            <person name="Toyoda A."/>
            <person name="Suzuki Y."/>
            <person name="Hashimoto A."/>
            <person name="Yamaguchi K."/>
            <person name="Sugano A."/>
            <person name="Kohara Y."/>
            <person name="Fujiyama A."/>
            <person name="Anterola A."/>
            <person name="Aoki S."/>
            <person name="Ashton N."/>
            <person name="Barbazuk W.B."/>
            <person name="Barker E."/>
            <person name="Bennetzen J."/>
            <person name="Bezanilla M."/>
            <person name="Blankenship R."/>
            <person name="Cho S.H."/>
            <person name="Dutcher S."/>
            <person name="Estelle M."/>
            <person name="Fawcett J.A."/>
            <person name="Gundlach H."/>
            <person name="Hanada K."/>
            <person name="Heyl A."/>
            <person name="Hicks K.A."/>
            <person name="Hugh J."/>
            <person name="Lohr M."/>
            <person name="Mayer K."/>
            <person name="Melkozernov A."/>
            <person name="Murata T."/>
            <person name="Nelson D."/>
            <person name="Pils B."/>
            <person name="Prigge M."/>
            <person name="Reiss B."/>
            <person name="Renner T."/>
            <person name="Rombauts S."/>
            <person name="Rushton P."/>
            <person name="Sanderfoot A."/>
            <person name="Schween G."/>
            <person name="Shiu S.-H."/>
            <person name="Stueber K."/>
            <person name="Theodoulou F.L."/>
            <person name="Tu H."/>
            <person name="Van de Peer Y."/>
            <person name="Verrier P.J."/>
            <person name="Waters E."/>
            <person name="Wood A."/>
            <person name="Yang L."/>
            <person name="Cove D."/>
            <person name="Cuming A."/>
            <person name="Hasebe M."/>
            <person name="Lucas S."/>
            <person name="Mishler D.B."/>
            <person name="Reski R."/>
            <person name="Grigoriev I."/>
            <person name="Quatrano R.S."/>
            <person name="Boore J.L."/>
        </authorList>
    </citation>
    <scope>NUCLEOTIDE SEQUENCE [LARGE SCALE GENOMIC DNA]</scope>
    <source>
        <strain evidence="9 10">cv. Gransden 2004</strain>
    </source>
</reference>
<dbReference type="PROSITE" id="PS51184">
    <property type="entry name" value="JMJC"/>
    <property type="match status" value="1"/>
</dbReference>
<comment type="subcellular location">
    <subcellularLocation>
        <location evidence="1">Nucleus</location>
    </subcellularLocation>
</comment>
<evidence type="ECO:0000256" key="1">
    <source>
        <dbReference type="ARBA" id="ARBA00004123"/>
    </source>
</evidence>
<dbReference type="PANTHER" id="PTHR12480:SF35">
    <property type="entry name" value="TRANSCRIPTION FACTOR JUMONJI, JMJC DOMAIN-CONTAINING PROTEIN"/>
    <property type="match status" value="1"/>
</dbReference>
<dbReference type="EnsemblPlants" id="Pp3c11_17580V3.2">
    <property type="protein sequence ID" value="Pp3c11_17580V3.2"/>
    <property type="gene ID" value="Pp3c11_17580"/>
</dbReference>
<organism evidence="8">
    <name type="scientific">Physcomitrium patens</name>
    <name type="common">Spreading-leaved earth moss</name>
    <name type="synonym">Physcomitrella patens</name>
    <dbReference type="NCBI Taxonomy" id="3218"/>
    <lineage>
        <taxon>Eukaryota</taxon>
        <taxon>Viridiplantae</taxon>
        <taxon>Streptophyta</taxon>
        <taxon>Embryophyta</taxon>
        <taxon>Bryophyta</taxon>
        <taxon>Bryophytina</taxon>
        <taxon>Bryopsida</taxon>
        <taxon>Funariidae</taxon>
        <taxon>Funariales</taxon>
        <taxon>Funariaceae</taxon>
        <taxon>Physcomitrium</taxon>
    </lineage>
</organism>
<dbReference type="OMA" id="EWRRQEY"/>
<keyword evidence="3" id="KW-0479">Metal-binding</keyword>
<dbReference type="GO" id="GO:0046872">
    <property type="term" value="F:metal ion binding"/>
    <property type="evidence" value="ECO:0007669"/>
    <property type="project" value="UniProtKB-KW"/>
</dbReference>
<dbReference type="Gramene" id="Pp3c11_17580V3.2">
    <property type="protein sequence ID" value="Pp3c11_17580V3.2"/>
    <property type="gene ID" value="Pp3c11_17580"/>
</dbReference>
<reference evidence="8 10" key="2">
    <citation type="journal article" date="2018" name="Plant J.">
        <title>The Physcomitrella patens chromosome-scale assembly reveals moss genome structure and evolution.</title>
        <authorList>
            <person name="Lang D."/>
            <person name="Ullrich K.K."/>
            <person name="Murat F."/>
            <person name="Fuchs J."/>
            <person name="Jenkins J."/>
            <person name="Haas F.B."/>
            <person name="Piednoel M."/>
            <person name="Gundlach H."/>
            <person name="Van Bel M."/>
            <person name="Meyberg R."/>
            <person name="Vives C."/>
            <person name="Morata J."/>
            <person name="Symeonidi A."/>
            <person name="Hiss M."/>
            <person name="Muchero W."/>
            <person name="Kamisugi Y."/>
            <person name="Saleh O."/>
            <person name="Blanc G."/>
            <person name="Decker E.L."/>
            <person name="van Gessel N."/>
            <person name="Grimwood J."/>
            <person name="Hayes R.D."/>
            <person name="Graham S.W."/>
            <person name="Gunter L.E."/>
            <person name="McDaniel S.F."/>
            <person name="Hoernstein S.N.W."/>
            <person name="Larsson A."/>
            <person name="Li F.W."/>
            <person name="Perroud P.F."/>
            <person name="Phillips J."/>
            <person name="Ranjan P."/>
            <person name="Rokshar D.S."/>
            <person name="Rothfels C.J."/>
            <person name="Schneider L."/>
            <person name="Shu S."/>
            <person name="Stevenson D.W."/>
            <person name="Thummler F."/>
            <person name="Tillich M."/>
            <person name="Villarreal Aguilar J.C."/>
            <person name="Widiez T."/>
            <person name="Wong G.K."/>
            <person name="Wymore A."/>
            <person name="Zhang Y."/>
            <person name="Zimmer A.D."/>
            <person name="Quatrano R.S."/>
            <person name="Mayer K.F.X."/>
            <person name="Goodstein D."/>
            <person name="Casacuberta J.M."/>
            <person name="Vandepoele K."/>
            <person name="Reski R."/>
            <person name="Cuming A.C."/>
            <person name="Tuskan G.A."/>
            <person name="Maumus F."/>
            <person name="Salse J."/>
            <person name="Schmutz J."/>
            <person name="Rensing S.A."/>
        </authorList>
    </citation>
    <scope>NUCLEOTIDE SEQUENCE [LARGE SCALE GENOMIC DNA]</scope>
    <source>
        <strain evidence="9 10">cv. Gransden 2004</strain>
    </source>
</reference>
<dbReference type="InterPro" id="IPR003347">
    <property type="entry name" value="JmjC_dom"/>
</dbReference>
<dbReference type="InterPro" id="IPR050910">
    <property type="entry name" value="JMJD6_ArgDemeth/LysHydrox"/>
</dbReference>
<evidence type="ECO:0000313" key="10">
    <source>
        <dbReference type="Proteomes" id="UP000006727"/>
    </source>
</evidence>
<dbReference type="AlphaFoldDB" id="A0A2K1JV27"/>
<name>A0A2K1JV27_PHYPA</name>
<dbReference type="KEGG" id="ppp:112288663"/>
<dbReference type="InterPro" id="IPR041667">
    <property type="entry name" value="Cupin_8"/>
</dbReference>
<dbReference type="EnsemblPlants" id="Pp3c11_17580V3.1">
    <property type="protein sequence ID" value="Pp3c11_17580V3.1"/>
    <property type="gene ID" value="Pp3c11_17580"/>
</dbReference>
<evidence type="ECO:0000256" key="5">
    <source>
        <dbReference type="ARBA" id="ARBA00023004"/>
    </source>
</evidence>
<dbReference type="InterPro" id="IPR036047">
    <property type="entry name" value="F-box-like_dom_sf"/>
</dbReference>
<dbReference type="SUPFAM" id="SSF51197">
    <property type="entry name" value="Clavaminate synthase-like"/>
    <property type="match status" value="1"/>
</dbReference>
<dbReference type="FunFam" id="2.60.120.650:FF:000045">
    <property type="entry name" value="F-box protein At1g78280"/>
    <property type="match status" value="1"/>
</dbReference>
<evidence type="ECO:0000256" key="4">
    <source>
        <dbReference type="ARBA" id="ARBA00023002"/>
    </source>
</evidence>
<dbReference type="GO" id="GO:0016491">
    <property type="term" value="F:oxidoreductase activity"/>
    <property type="evidence" value="ECO:0007669"/>
    <property type="project" value="UniProtKB-KW"/>
</dbReference>
<accession>A0A2K1JV27</accession>
<proteinExistence type="inferred from homology"/>
<dbReference type="SUPFAM" id="SSF81383">
    <property type="entry name" value="F-box domain"/>
    <property type="match status" value="1"/>
</dbReference>
<keyword evidence="5" id="KW-0408">Iron</keyword>